<proteinExistence type="predicted"/>
<protein>
    <submittedName>
        <fullName evidence="1">DUF3373 domain-containing protein</fullName>
    </submittedName>
</protein>
<reference evidence="1 2" key="1">
    <citation type="submission" date="2020-02" db="EMBL/GenBank/DDBJ databases">
        <title>Genome analysis of Thermosulfuriphilus ammonigenes ST65T, an anaerobic thermophilic chemolithoautotrophic bacterium isolated from a deep-sea hydrothermal vent.</title>
        <authorList>
            <person name="Slobodkina G."/>
            <person name="Allioux M."/>
            <person name="Merkel A."/>
            <person name="Alain K."/>
            <person name="Jebbar M."/>
            <person name="Slobodkin A."/>
        </authorList>
    </citation>
    <scope>NUCLEOTIDE SEQUENCE [LARGE SCALE GENOMIC DNA]</scope>
    <source>
        <strain evidence="1 2">ST65</strain>
    </source>
</reference>
<dbReference type="KEGG" id="tav:G4V39_10180"/>
<dbReference type="AlphaFoldDB" id="A0A6G7PYU7"/>
<sequence>MVKRMILTLGVLLSLTLAAHLALAQEMVTIPAEAYKEILKRLDTLQKRVEQLERERAGGQSLEARTKRMEKDIAEIYDTLDEVETKTLKDKINLGAELRTRVDFYRLRDYLDPNTQQKGDWVNDNYWSNRFRLNLEAKIRPNLLFHGRLAVYKNWADSDRITMYSDPNRAHVPDNTSLKLDRAYVDWIIPQAPVPLALTFGRHPSTEGPPFEFKENRVRQSTYPALLFDGEADGVVATIGLERYLGWKNAGFRIAYGKGYQSDDDFYIYLDDRRGLDDLNVLGLFFETELPSLPRSLLVLSWVKGWNFVDLPTNTQKNLGDMQIFGLHVQVPQLFSGLDVFFSWGLNKSDANGNWVNLSSVGLGNVGLLSTYGNKDRTGWAIYTGFRYTLPWARLNHPKIGFEYNHGSKYWFSFTQGSTEIYNKLASRGDVFDFYYIQPFNKNLFLRAGYTYINYDYSLSGWHIGEPQKTDQELTDFYLLLDCRF</sequence>
<accession>A0A6G7PYU7</accession>
<gene>
    <name evidence="1" type="ORF">G4V39_10180</name>
</gene>
<evidence type="ECO:0000313" key="2">
    <source>
        <dbReference type="Proteomes" id="UP000502179"/>
    </source>
</evidence>
<evidence type="ECO:0000313" key="1">
    <source>
        <dbReference type="EMBL" id="QIJ72618.1"/>
    </source>
</evidence>
<organism evidence="1 2">
    <name type="scientific">Thermosulfuriphilus ammonigenes</name>
    <dbReference type="NCBI Taxonomy" id="1936021"/>
    <lineage>
        <taxon>Bacteria</taxon>
        <taxon>Pseudomonadati</taxon>
        <taxon>Thermodesulfobacteriota</taxon>
        <taxon>Thermodesulfobacteria</taxon>
        <taxon>Thermodesulfobacteriales</taxon>
        <taxon>Thermodesulfobacteriaceae</taxon>
        <taxon>Thermosulfuriphilus</taxon>
    </lineage>
</organism>
<name>A0A6G7PYU7_9BACT</name>
<dbReference type="RefSeq" id="WP_166032834.1">
    <property type="nucleotide sequence ID" value="NZ_CP048877.1"/>
</dbReference>
<dbReference type="Proteomes" id="UP000502179">
    <property type="component" value="Chromosome"/>
</dbReference>
<dbReference type="EMBL" id="CP048877">
    <property type="protein sequence ID" value="QIJ72618.1"/>
    <property type="molecule type" value="Genomic_DNA"/>
</dbReference>
<dbReference type="InterPro" id="IPR021803">
    <property type="entry name" value="DUF3373"/>
</dbReference>
<dbReference type="Pfam" id="PF11853">
    <property type="entry name" value="DUF3373"/>
    <property type="match status" value="1"/>
</dbReference>
<keyword evidence="2" id="KW-1185">Reference proteome</keyword>